<dbReference type="InterPro" id="IPR021655">
    <property type="entry name" value="Put_metal-bd"/>
</dbReference>
<dbReference type="PROSITE" id="PS51257">
    <property type="entry name" value="PROKAR_LIPOPROTEIN"/>
    <property type="match status" value="1"/>
</dbReference>
<accession>A0A2S9XDR9</accession>
<dbReference type="OrthoDB" id="5497143at2"/>
<organism evidence="1 2">
    <name type="scientific">Enhygromyxa salina</name>
    <dbReference type="NCBI Taxonomy" id="215803"/>
    <lineage>
        <taxon>Bacteria</taxon>
        <taxon>Pseudomonadati</taxon>
        <taxon>Myxococcota</taxon>
        <taxon>Polyangia</taxon>
        <taxon>Nannocystales</taxon>
        <taxon>Nannocystaceae</taxon>
        <taxon>Enhygromyxa</taxon>
    </lineage>
</organism>
<sequence length="250" mass="26140">MSARPPRAPKISLALSFAFLAGLGFGCQKQGMSEVDKELAKARKQANKRTAAECYPGSREPCYFVEDGKPGPEGTVGRGICQEGQRECDAEGFWQACEGAVLPAVELCNNIDDDCNGRVDDGFERDGTKCFAGEGECRTAGTYSCSPDGSASVCSATAKAPGTEVCDGKDNDCDGEIDDGDVDGTGAACKTGQAGACANGVKQCVAGSIQCMPSHVRTVEICNKIDDDCDNTVDEDCISEEEARKAGIIK</sequence>
<proteinExistence type="predicted"/>
<evidence type="ECO:0000313" key="1">
    <source>
        <dbReference type="EMBL" id="PRP91003.1"/>
    </source>
</evidence>
<keyword evidence="2" id="KW-1185">Reference proteome</keyword>
<dbReference type="AlphaFoldDB" id="A0A2S9XDR9"/>
<dbReference type="Pfam" id="PF11617">
    <property type="entry name" value="Cu-binding_MopE"/>
    <property type="match status" value="3"/>
</dbReference>
<protein>
    <submittedName>
        <fullName evidence="1">Protein metal binding site</fullName>
    </submittedName>
</protein>
<dbReference type="EMBL" id="PVNK01000261">
    <property type="protein sequence ID" value="PRP91003.1"/>
    <property type="molecule type" value="Genomic_DNA"/>
</dbReference>
<reference evidence="1 2" key="1">
    <citation type="submission" date="2018-03" db="EMBL/GenBank/DDBJ databases">
        <title>Draft Genome Sequences of the Obligatory Marine Myxobacteria Enhygromyxa salina SWB005.</title>
        <authorList>
            <person name="Poehlein A."/>
            <person name="Moghaddam J.A."/>
            <person name="Harms H."/>
            <person name="Alanjari M."/>
            <person name="Koenig G.M."/>
            <person name="Daniel R."/>
            <person name="Schaeberle T.F."/>
        </authorList>
    </citation>
    <scope>NUCLEOTIDE SEQUENCE [LARGE SCALE GENOMIC DNA]</scope>
    <source>
        <strain evidence="1 2">SWB005</strain>
    </source>
</reference>
<name>A0A2S9XDR9_9BACT</name>
<dbReference type="Proteomes" id="UP000237968">
    <property type="component" value="Unassembled WGS sequence"/>
</dbReference>
<gene>
    <name evidence="1" type="ORF">ENSA5_59150</name>
</gene>
<comment type="caution">
    <text evidence="1">The sequence shown here is derived from an EMBL/GenBank/DDBJ whole genome shotgun (WGS) entry which is preliminary data.</text>
</comment>
<dbReference type="RefSeq" id="WP_106395112.1">
    <property type="nucleotide sequence ID" value="NZ_PVNK01000261.1"/>
</dbReference>
<evidence type="ECO:0000313" key="2">
    <source>
        <dbReference type="Proteomes" id="UP000237968"/>
    </source>
</evidence>